<evidence type="ECO:0000313" key="3">
    <source>
        <dbReference type="Proteomes" id="UP000262379"/>
    </source>
</evidence>
<evidence type="ECO:0000313" key="2">
    <source>
        <dbReference type="EMBL" id="RFC64604.1"/>
    </source>
</evidence>
<evidence type="ECO:0000256" key="1">
    <source>
        <dbReference type="SAM" id="MobiDB-lite"/>
    </source>
</evidence>
<dbReference type="Proteomes" id="UP000262379">
    <property type="component" value="Unassembled WGS sequence"/>
</dbReference>
<dbReference type="AlphaFoldDB" id="A0A371X6E5"/>
<sequence length="76" mass="8189">MSATSDLIAYKDETIAGLEKALEAAVHALRSYEHDNASTELAQAIANHGETTLARAKERQEKAHDPGTDLRAPFGI</sequence>
<feature type="region of interest" description="Disordered" evidence="1">
    <location>
        <begin position="57"/>
        <end position="76"/>
    </location>
</feature>
<proteinExistence type="predicted"/>
<protein>
    <submittedName>
        <fullName evidence="2">Uncharacterized protein</fullName>
    </submittedName>
</protein>
<dbReference type="RefSeq" id="WP_116625525.1">
    <property type="nucleotide sequence ID" value="NZ_QURN01000019.1"/>
</dbReference>
<comment type="caution">
    <text evidence="2">The sequence shown here is derived from an EMBL/GenBank/DDBJ whole genome shotgun (WGS) entry which is preliminary data.</text>
</comment>
<gene>
    <name evidence="2" type="ORF">DY251_19190</name>
</gene>
<accession>A0A371X6E5</accession>
<dbReference type="EMBL" id="QURN01000019">
    <property type="protein sequence ID" value="RFC64604.1"/>
    <property type="molecule type" value="Genomic_DNA"/>
</dbReference>
<feature type="compositionally biased region" description="Basic and acidic residues" evidence="1">
    <location>
        <begin position="57"/>
        <end position="68"/>
    </location>
</feature>
<name>A0A371X6E5_9HYPH</name>
<reference evidence="3" key="1">
    <citation type="submission" date="2018-08" db="EMBL/GenBank/DDBJ databases">
        <authorList>
            <person name="Im W.T."/>
        </authorList>
    </citation>
    <scope>NUCLEOTIDE SEQUENCE [LARGE SCALE GENOMIC DNA]</scope>
    <source>
        <strain evidence="3">LA-28</strain>
    </source>
</reference>
<organism evidence="2 3">
    <name type="scientific">Mesorhizobium denitrificans</name>
    <dbReference type="NCBI Taxonomy" id="2294114"/>
    <lineage>
        <taxon>Bacteria</taxon>
        <taxon>Pseudomonadati</taxon>
        <taxon>Pseudomonadota</taxon>
        <taxon>Alphaproteobacteria</taxon>
        <taxon>Hyphomicrobiales</taxon>
        <taxon>Phyllobacteriaceae</taxon>
        <taxon>Mesorhizobium</taxon>
    </lineage>
</organism>
<keyword evidence="3" id="KW-1185">Reference proteome</keyword>